<dbReference type="KEGG" id="hbs:IPV69_22765"/>
<evidence type="ECO:0000313" key="11">
    <source>
        <dbReference type="Proteomes" id="UP000593765"/>
    </source>
</evidence>
<evidence type="ECO:0000256" key="9">
    <source>
        <dbReference type="RuleBase" id="RU003567"/>
    </source>
</evidence>
<feature type="active site" evidence="7 8">
    <location>
        <position position="136"/>
    </location>
</feature>
<dbReference type="GO" id="GO:0009368">
    <property type="term" value="C:endopeptidase Clp complex"/>
    <property type="evidence" value="ECO:0007669"/>
    <property type="project" value="TreeGrafter"/>
</dbReference>
<keyword evidence="3 7" id="KW-0645">Protease</keyword>
<dbReference type="CDD" id="cd07017">
    <property type="entry name" value="S14_ClpP_2"/>
    <property type="match status" value="1"/>
</dbReference>
<comment type="similarity">
    <text evidence="1 7 9">Belongs to the peptidase S14 family.</text>
</comment>
<reference evidence="10 11" key="1">
    <citation type="submission" date="2020-10" db="EMBL/GenBank/DDBJ databases">
        <title>Wide distribution of Phycisphaera-like planctomycetes from WD2101 soil group in peatlands and genome analysis of the first cultivated representative.</title>
        <authorList>
            <person name="Dedysh S.N."/>
            <person name="Beletsky A.V."/>
            <person name="Ivanova A."/>
            <person name="Kulichevskaya I.S."/>
            <person name="Suzina N.E."/>
            <person name="Philippov D.A."/>
            <person name="Rakitin A.L."/>
            <person name="Mardanov A.V."/>
            <person name="Ravin N.V."/>
        </authorList>
    </citation>
    <scope>NUCLEOTIDE SEQUENCE [LARGE SCALE GENOMIC DNA]</scope>
    <source>
        <strain evidence="10 11">M1803</strain>
    </source>
</reference>
<keyword evidence="5 7" id="KW-0720">Serine protease</keyword>
<dbReference type="PROSITE" id="PS00382">
    <property type="entry name" value="CLP_PROTEASE_HIS"/>
    <property type="match status" value="1"/>
</dbReference>
<evidence type="ECO:0000256" key="5">
    <source>
        <dbReference type="ARBA" id="ARBA00022825"/>
    </source>
</evidence>
<dbReference type="GO" id="GO:0006515">
    <property type="term" value="P:protein quality control for misfolded or incompletely synthesized proteins"/>
    <property type="evidence" value="ECO:0007669"/>
    <property type="project" value="TreeGrafter"/>
</dbReference>
<name>A0A7M2X461_9BACT</name>
<evidence type="ECO:0000256" key="3">
    <source>
        <dbReference type="ARBA" id="ARBA00022670"/>
    </source>
</evidence>
<dbReference type="GO" id="GO:0004176">
    <property type="term" value="F:ATP-dependent peptidase activity"/>
    <property type="evidence" value="ECO:0007669"/>
    <property type="project" value="InterPro"/>
</dbReference>
<dbReference type="HAMAP" id="MF_00444">
    <property type="entry name" value="ClpP"/>
    <property type="match status" value="1"/>
</dbReference>
<feature type="active site" description="Nucleophile" evidence="7">
    <location>
        <position position="111"/>
    </location>
</feature>
<dbReference type="PANTHER" id="PTHR10381">
    <property type="entry name" value="ATP-DEPENDENT CLP PROTEASE PROTEOLYTIC SUBUNIT"/>
    <property type="match status" value="1"/>
</dbReference>
<accession>A0A7M2X461</accession>
<organism evidence="10 11">
    <name type="scientific">Humisphaera borealis</name>
    <dbReference type="NCBI Taxonomy" id="2807512"/>
    <lineage>
        <taxon>Bacteria</taxon>
        <taxon>Pseudomonadati</taxon>
        <taxon>Planctomycetota</taxon>
        <taxon>Phycisphaerae</taxon>
        <taxon>Tepidisphaerales</taxon>
        <taxon>Tepidisphaeraceae</taxon>
        <taxon>Humisphaera</taxon>
    </lineage>
</organism>
<dbReference type="InterPro" id="IPR023562">
    <property type="entry name" value="ClpP/TepA"/>
</dbReference>
<evidence type="ECO:0000313" key="10">
    <source>
        <dbReference type="EMBL" id="QOV92513.1"/>
    </source>
</evidence>
<dbReference type="GO" id="GO:0051117">
    <property type="term" value="F:ATPase binding"/>
    <property type="evidence" value="ECO:0007669"/>
    <property type="project" value="TreeGrafter"/>
</dbReference>
<dbReference type="PRINTS" id="PR00127">
    <property type="entry name" value="CLPPROTEASEP"/>
</dbReference>
<dbReference type="InterPro" id="IPR033135">
    <property type="entry name" value="ClpP_His_AS"/>
</dbReference>
<dbReference type="AlphaFoldDB" id="A0A7M2X461"/>
<protein>
    <recommendedName>
        <fullName evidence="7 9">ATP-dependent Clp protease proteolytic subunit</fullName>
        <ecNumber evidence="7">3.4.21.92</ecNumber>
    </recommendedName>
    <alternativeName>
        <fullName evidence="7">Endopeptidase Clp</fullName>
    </alternativeName>
</protein>
<keyword evidence="11" id="KW-1185">Reference proteome</keyword>
<evidence type="ECO:0000256" key="2">
    <source>
        <dbReference type="ARBA" id="ARBA00022490"/>
    </source>
</evidence>
<keyword evidence="4 7" id="KW-0378">Hydrolase</keyword>
<evidence type="ECO:0000256" key="4">
    <source>
        <dbReference type="ARBA" id="ARBA00022801"/>
    </source>
</evidence>
<comment type="subcellular location">
    <subcellularLocation>
        <location evidence="7">Cytoplasm</location>
    </subcellularLocation>
</comment>
<dbReference type="Gene3D" id="3.90.226.10">
    <property type="entry name" value="2-enoyl-CoA Hydratase, Chain A, domain 1"/>
    <property type="match status" value="1"/>
</dbReference>
<dbReference type="PANTHER" id="PTHR10381:SF70">
    <property type="entry name" value="ATP-DEPENDENT CLP PROTEASE PROTEOLYTIC SUBUNIT"/>
    <property type="match status" value="1"/>
</dbReference>
<dbReference type="EC" id="3.4.21.92" evidence="7"/>
<comment type="subunit">
    <text evidence="7">Fourteen ClpP subunits assemble into 2 heptameric rings which stack back to back to give a disk-like structure with a central cavity, resembling the structure of eukaryotic proteasomes.</text>
</comment>
<dbReference type="InterPro" id="IPR001907">
    <property type="entry name" value="ClpP"/>
</dbReference>
<gene>
    <name evidence="7" type="primary">clpP</name>
    <name evidence="10" type="ORF">IPV69_22765</name>
</gene>
<evidence type="ECO:0000256" key="6">
    <source>
        <dbReference type="ARBA" id="ARBA00034021"/>
    </source>
</evidence>
<evidence type="ECO:0000256" key="7">
    <source>
        <dbReference type="HAMAP-Rule" id="MF_00444"/>
    </source>
</evidence>
<dbReference type="SUPFAM" id="SSF52096">
    <property type="entry name" value="ClpP/crotonase"/>
    <property type="match status" value="1"/>
</dbReference>
<dbReference type="EMBL" id="CP063458">
    <property type="protein sequence ID" value="QOV92513.1"/>
    <property type="molecule type" value="Genomic_DNA"/>
</dbReference>
<comment type="catalytic activity">
    <reaction evidence="6 7 8">
        <text>Hydrolysis of proteins to small peptides in the presence of ATP and magnesium. alpha-casein is the usual test substrate. In the absence of ATP, only oligopeptides shorter than five residues are hydrolyzed (such as succinyl-Leu-Tyr-|-NHMec, and Leu-Tyr-Leu-|-Tyr-Trp, in which cleavage of the -Tyr-|-Leu- and -Tyr-|-Trp bonds also occurs).</text>
        <dbReference type="EC" id="3.4.21.92"/>
    </reaction>
</comment>
<keyword evidence="2 7" id="KW-0963">Cytoplasm</keyword>
<evidence type="ECO:0000256" key="8">
    <source>
        <dbReference type="PROSITE-ProRule" id="PRU10086"/>
    </source>
</evidence>
<evidence type="ECO:0000256" key="1">
    <source>
        <dbReference type="ARBA" id="ARBA00007039"/>
    </source>
</evidence>
<dbReference type="Proteomes" id="UP000593765">
    <property type="component" value="Chromosome"/>
</dbReference>
<dbReference type="GO" id="GO:0005737">
    <property type="term" value="C:cytoplasm"/>
    <property type="evidence" value="ECO:0007669"/>
    <property type="project" value="UniProtKB-SubCell"/>
</dbReference>
<comment type="function">
    <text evidence="7">Cleaves peptides in various proteins in a process that requires ATP hydrolysis. Has a chymotrypsin-like activity. Plays a major role in the degradation of misfolded proteins.</text>
</comment>
<dbReference type="Pfam" id="PF00574">
    <property type="entry name" value="CLP_protease"/>
    <property type="match status" value="1"/>
</dbReference>
<sequence>MPSMIPGRGPVSMPVAMPGPGGGSYNRYREMTIEELLLENRVVFLVGEINHASAYRVIMHLLYLQSVKRDADINFYINSPGGVVDDTLAVYDIMKVLSCQIATYCIGRAESGGAVLFMAGQKGKRFILPNAKVMIHQPYGGVYGQAADIEIQAEQILKDKSSLIKIMAECTGQTMERIQEDSERDRFFDAEAAVKYGLCDEVLGGNDTAAAVTAADGNKPK</sequence>
<dbReference type="InterPro" id="IPR029045">
    <property type="entry name" value="ClpP/crotonase-like_dom_sf"/>
</dbReference>
<dbReference type="GO" id="GO:0004252">
    <property type="term" value="F:serine-type endopeptidase activity"/>
    <property type="evidence" value="ECO:0007669"/>
    <property type="project" value="UniProtKB-UniRule"/>
</dbReference>
<proteinExistence type="inferred from homology"/>